<name>A0AAV0UWU0_HYABA</name>
<dbReference type="EMBL" id="CANTFL010001439">
    <property type="protein sequence ID" value="CAI5739894.1"/>
    <property type="molecule type" value="Genomic_DNA"/>
</dbReference>
<evidence type="ECO:0008006" key="4">
    <source>
        <dbReference type="Google" id="ProtNLM"/>
    </source>
</evidence>
<comment type="caution">
    <text evidence="2">The sequence shown here is derived from an EMBL/GenBank/DDBJ whole genome shotgun (WGS) entry which is preliminary data.</text>
</comment>
<gene>
    <name evidence="2" type="ORF">HBR001_LOCUS7977</name>
</gene>
<evidence type="ECO:0000256" key="1">
    <source>
        <dbReference type="SAM" id="MobiDB-lite"/>
    </source>
</evidence>
<protein>
    <recommendedName>
        <fullName evidence="4">Myb-like domain-containing protein</fullName>
    </recommendedName>
</protein>
<reference evidence="2" key="1">
    <citation type="submission" date="2022-12" db="EMBL/GenBank/DDBJ databases">
        <authorList>
            <person name="Webb A."/>
        </authorList>
    </citation>
    <scope>NUCLEOTIDE SEQUENCE</scope>
    <source>
        <strain evidence="2">Hp1</strain>
    </source>
</reference>
<proteinExistence type="predicted"/>
<dbReference type="PANTHER" id="PTHR34409">
    <property type="entry name" value="SET DOMAIN-CONTAINING PROTEIN"/>
    <property type="match status" value="1"/>
</dbReference>
<dbReference type="PANTHER" id="PTHR34409:SF1">
    <property type="entry name" value="MYB-LIKE DOMAIN-CONTAINING PROTEIN"/>
    <property type="match status" value="1"/>
</dbReference>
<evidence type="ECO:0000313" key="2">
    <source>
        <dbReference type="EMBL" id="CAI5739894.1"/>
    </source>
</evidence>
<accession>A0AAV0UWU0</accession>
<sequence>MSDDRPLQRRGGRVRGAEGYHTEDIRALLVCVKSVVPTTTSDWEQVVDEYRETHAIPRARARRDANSLKAKFKHLARACRPGESTRWDVQEAGALLQLIQSKLVAGQCLQRRGGRARGAEGFSAVDAQAILAAVRQVVPVSRQEWDLVADAYRRDYAVPHDRLCRDGLSLKRKFRHWLKADSDGTARAEVSVARAVQVEIEAKMDKEKQSATVRDEAGTEKGVVVVTTTENGERKETSAGGGQETDVADAAVVGLEDGSTTSSEAGERSSAADHRRGGRIVGSEGYSVSDRRALLACVKEVLPSDSTAWEQVLQLYRTRYAGLNNRAPRNLTGIKSKFRQLVNCRHETDVGTKEHEDVLEARAIQSEIDLRLNLGKRPRSESTSNVPSACTPERSVSEDREKNLVVLASTEPRDNPHLVQQSSEAGATRCPEGSECLPDYASGKKGLIESVVADAEVKPARSDIASRELELLRQRERREAEQAAWDKERSMREKQRIYMETWTVVCDRLRALYRERATEDNPEILSEFDDEIAVLKKKKQRLTGLMI</sequence>
<feature type="region of interest" description="Disordered" evidence="1">
    <location>
        <begin position="257"/>
        <end position="283"/>
    </location>
</feature>
<feature type="region of interest" description="Disordered" evidence="1">
    <location>
        <begin position="375"/>
        <end position="397"/>
    </location>
</feature>
<feature type="compositionally biased region" description="Basic and acidic residues" evidence="1">
    <location>
        <begin position="265"/>
        <end position="275"/>
    </location>
</feature>
<dbReference type="AlphaFoldDB" id="A0AAV0UWU0"/>
<evidence type="ECO:0000313" key="3">
    <source>
        <dbReference type="Proteomes" id="UP001162031"/>
    </source>
</evidence>
<organism evidence="2 3">
    <name type="scientific">Hyaloperonospora brassicae</name>
    <name type="common">Brassica downy mildew</name>
    <name type="synonym">Peronospora brassicae</name>
    <dbReference type="NCBI Taxonomy" id="162125"/>
    <lineage>
        <taxon>Eukaryota</taxon>
        <taxon>Sar</taxon>
        <taxon>Stramenopiles</taxon>
        <taxon>Oomycota</taxon>
        <taxon>Peronosporomycetes</taxon>
        <taxon>Peronosporales</taxon>
        <taxon>Peronosporaceae</taxon>
        <taxon>Hyaloperonospora</taxon>
    </lineage>
</organism>
<dbReference type="Proteomes" id="UP001162031">
    <property type="component" value="Unassembled WGS sequence"/>
</dbReference>
<keyword evidence="3" id="KW-1185">Reference proteome</keyword>